<evidence type="ECO:0000313" key="4">
    <source>
        <dbReference type="EMBL" id="SVB42284.1"/>
    </source>
</evidence>
<dbReference type="Gene3D" id="1.10.10.10">
    <property type="entry name" value="Winged helix-like DNA-binding domain superfamily/Winged helix DNA-binding domain"/>
    <property type="match status" value="1"/>
</dbReference>
<feature type="domain" description="RecX first three-helical" evidence="3">
    <location>
        <begin position="2"/>
        <end position="34"/>
    </location>
</feature>
<evidence type="ECO:0000256" key="2">
    <source>
        <dbReference type="ARBA" id="ARBA00022490"/>
    </source>
</evidence>
<organism evidence="4">
    <name type="scientific">marine metagenome</name>
    <dbReference type="NCBI Taxonomy" id="408172"/>
    <lineage>
        <taxon>unclassified sequences</taxon>
        <taxon>metagenomes</taxon>
        <taxon>ecological metagenomes</taxon>
    </lineage>
</organism>
<proteinExistence type="predicted"/>
<dbReference type="AlphaFoldDB" id="A0A382DWJ8"/>
<accession>A0A382DWJ8</accession>
<gene>
    <name evidence="4" type="ORF">METZ01_LOCUS195138</name>
</gene>
<dbReference type="InterPro" id="IPR053926">
    <property type="entry name" value="RecX_HTH_1st"/>
</dbReference>
<keyword evidence="2" id="KW-0963">Cytoplasm</keyword>
<evidence type="ECO:0000256" key="1">
    <source>
        <dbReference type="ARBA" id="ARBA00004496"/>
    </source>
</evidence>
<dbReference type="EMBL" id="UINC01041260">
    <property type="protein sequence ID" value="SVB42284.1"/>
    <property type="molecule type" value="Genomic_DNA"/>
</dbReference>
<sequence>VLLNYRMRSKKELRLRLIKKDYSKDIIEKVINELEKKGWIDDEKFGLAFSKDQISRNKIGPIALKYKLRGFLDSIDLINQISTKIYSEIEIESIILQLLQKYTPGNINSDEKLRRKLINKLKRKGHYWQDIDGALTKYLNL</sequence>
<dbReference type="InterPro" id="IPR003783">
    <property type="entry name" value="Regulatory_RecX"/>
</dbReference>
<dbReference type="Pfam" id="PF21982">
    <property type="entry name" value="RecX_HTH1"/>
    <property type="match status" value="1"/>
</dbReference>
<feature type="non-terminal residue" evidence="4">
    <location>
        <position position="1"/>
    </location>
</feature>
<dbReference type="GO" id="GO:0005737">
    <property type="term" value="C:cytoplasm"/>
    <property type="evidence" value="ECO:0007669"/>
    <property type="project" value="UniProtKB-SubCell"/>
</dbReference>
<evidence type="ECO:0000259" key="3">
    <source>
        <dbReference type="Pfam" id="PF21982"/>
    </source>
</evidence>
<reference evidence="4" key="1">
    <citation type="submission" date="2018-05" db="EMBL/GenBank/DDBJ databases">
        <authorList>
            <person name="Lanie J.A."/>
            <person name="Ng W.-L."/>
            <person name="Kazmierczak K.M."/>
            <person name="Andrzejewski T.M."/>
            <person name="Davidsen T.M."/>
            <person name="Wayne K.J."/>
            <person name="Tettelin H."/>
            <person name="Glass J.I."/>
            <person name="Rusch D."/>
            <person name="Podicherti R."/>
            <person name="Tsui H.-C.T."/>
            <person name="Winkler M.E."/>
        </authorList>
    </citation>
    <scope>NUCLEOTIDE SEQUENCE</scope>
</reference>
<comment type="subcellular location">
    <subcellularLocation>
        <location evidence="1">Cytoplasm</location>
    </subcellularLocation>
</comment>
<dbReference type="PANTHER" id="PTHR33602:SF1">
    <property type="entry name" value="REGULATORY PROTEIN RECX FAMILY PROTEIN"/>
    <property type="match status" value="1"/>
</dbReference>
<dbReference type="PANTHER" id="PTHR33602">
    <property type="entry name" value="REGULATORY PROTEIN RECX FAMILY PROTEIN"/>
    <property type="match status" value="1"/>
</dbReference>
<dbReference type="InterPro" id="IPR036388">
    <property type="entry name" value="WH-like_DNA-bd_sf"/>
</dbReference>
<name>A0A382DWJ8_9ZZZZ</name>
<protein>
    <recommendedName>
        <fullName evidence="3">RecX first three-helical domain-containing protein</fullName>
    </recommendedName>
</protein>
<dbReference type="GO" id="GO:0006282">
    <property type="term" value="P:regulation of DNA repair"/>
    <property type="evidence" value="ECO:0007669"/>
    <property type="project" value="InterPro"/>
</dbReference>